<dbReference type="PANTHER" id="PTHR11715">
    <property type="entry name" value="GLYCINE CLEAVAGE SYSTEM H PROTEIN"/>
    <property type="match status" value="1"/>
</dbReference>
<evidence type="ECO:0000256" key="2">
    <source>
        <dbReference type="ARBA" id="ARBA00022823"/>
    </source>
</evidence>
<feature type="modified residue" description="N6-lipoyllysine" evidence="3 4">
    <location>
        <position position="65"/>
    </location>
</feature>
<dbReference type="InterPro" id="IPR002930">
    <property type="entry name" value="GCV_H"/>
</dbReference>
<keyword evidence="2 3" id="KW-0450">Lipoyl</keyword>
<comment type="caution">
    <text evidence="6">The sequence shown here is derived from an EMBL/GenBank/DDBJ whole genome shotgun (WGS) entry which is preliminary data.</text>
</comment>
<dbReference type="PANTHER" id="PTHR11715:SF3">
    <property type="entry name" value="GLYCINE CLEAVAGE SYSTEM H PROTEIN-RELATED"/>
    <property type="match status" value="1"/>
</dbReference>
<evidence type="ECO:0000256" key="3">
    <source>
        <dbReference type="HAMAP-Rule" id="MF_00272"/>
    </source>
</evidence>
<evidence type="ECO:0000313" key="6">
    <source>
        <dbReference type="EMBL" id="ORE87469.1"/>
    </source>
</evidence>
<dbReference type="PROSITE" id="PS00189">
    <property type="entry name" value="LIPOYL"/>
    <property type="match status" value="1"/>
</dbReference>
<dbReference type="HAMAP" id="MF_00272">
    <property type="entry name" value="GcvH"/>
    <property type="match status" value="1"/>
</dbReference>
<dbReference type="InterPro" id="IPR017453">
    <property type="entry name" value="GCV_H_sub"/>
</dbReference>
<dbReference type="EMBL" id="AQQV01000002">
    <property type="protein sequence ID" value="ORE87469.1"/>
    <property type="molecule type" value="Genomic_DNA"/>
</dbReference>
<evidence type="ECO:0000313" key="7">
    <source>
        <dbReference type="Proteomes" id="UP000192342"/>
    </source>
</evidence>
<dbReference type="AlphaFoldDB" id="A0A1Y1SET5"/>
<organism evidence="6 7">
    <name type="scientific">Oceanococcus atlanticus</name>
    <dbReference type="NCBI Taxonomy" id="1317117"/>
    <lineage>
        <taxon>Bacteria</taxon>
        <taxon>Pseudomonadati</taxon>
        <taxon>Pseudomonadota</taxon>
        <taxon>Gammaproteobacteria</taxon>
        <taxon>Chromatiales</taxon>
        <taxon>Oceanococcaceae</taxon>
        <taxon>Oceanococcus</taxon>
    </lineage>
</organism>
<comment type="similarity">
    <text evidence="1 3">Belongs to the GcvH family.</text>
</comment>
<dbReference type="Proteomes" id="UP000192342">
    <property type="component" value="Unassembled WGS sequence"/>
</dbReference>
<dbReference type="STRING" id="1317117.ATO7_10517"/>
<name>A0A1Y1SET5_9GAMM</name>
<dbReference type="PROSITE" id="PS50968">
    <property type="entry name" value="BIOTINYL_LIPOYL"/>
    <property type="match status" value="1"/>
</dbReference>
<dbReference type="SUPFAM" id="SSF51230">
    <property type="entry name" value="Single hybrid motif"/>
    <property type="match status" value="1"/>
</dbReference>
<gene>
    <name evidence="3" type="primary">gcvH</name>
    <name evidence="6" type="ORF">ATO7_10517</name>
</gene>
<keyword evidence="7" id="KW-1185">Reference proteome</keyword>
<dbReference type="GO" id="GO:0009249">
    <property type="term" value="P:protein lipoylation"/>
    <property type="evidence" value="ECO:0007669"/>
    <property type="project" value="TreeGrafter"/>
</dbReference>
<comment type="cofactor">
    <cofactor evidence="3">
        <name>(R)-lipoate</name>
        <dbReference type="ChEBI" id="CHEBI:83088"/>
    </cofactor>
    <text evidence="3">Binds 1 lipoyl cofactor covalently.</text>
</comment>
<dbReference type="Gene3D" id="2.40.50.100">
    <property type="match status" value="1"/>
</dbReference>
<evidence type="ECO:0000256" key="1">
    <source>
        <dbReference type="ARBA" id="ARBA00009249"/>
    </source>
</evidence>
<sequence length="130" mass="13618">MSQIPAELKYTKSHEWIRLEADGSLTIGITDHAQEALGDLVFVETPEAGQSFGSGDAAAVVESVKAASDVYAPVAGDVIGGNETLADAPETLNDDPYGEGWIFKLKPADAGELDGLMGADGYADFLKSEQ</sequence>
<dbReference type="CDD" id="cd06848">
    <property type="entry name" value="GCS_H"/>
    <property type="match status" value="1"/>
</dbReference>
<dbReference type="InterPro" id="IPR011053">
    <property type="entry name" value="Single_hybrid_motif"/>
</dbReference>
<evidence type="ECO:0000259" key="5">
    <source>
        <dbReference type="PROSITE" id="PS50968"/>
    </source>
</evidence>
<dbReference type="NCBIfam" id="TIGR00527">
    <property type="entry name" value="gcvH"/>
    <property type="match status" value="1"/>
</dbReference>
<accession>A0A1Y1SET5</accession>
<comment type="function">
    <text evidence="3">The glycine cleavage system catalyzes the degradation of glycine. The H protein shuttles the methylamine group of glycine from the P protein to the T protein.</text>
</comment>
<comment type="subunit">
    <text evidence="3">The glycine cleavage system is composed of four proteins: P, T, L and H.</text>
</comment>
<protein>
    <recommendedName>
        <fullName evidence="3">Glycine cleavage system H protein</fullName>
    </recommendedName>
</protein>
<dbReference type="GO" id="GO:0005960">
    <property type="term" value="C:glycine cleavage complex"/>
    <property type="evidence" value="ECO:0007669"/>
    <property type="project" value="InterPro"/>
</dbReference>
<dbReference type="GO" id="GO:0005829">
    <property type="term" value="C:cytosol"/>
    <property type="evidence" value="ECO:0007669"/>
    <property type="project" value="TreeGrafter"/>
</dbReference>
<dbReference type="InterPro" id="IPR033753">
    <property type="entry name" value="GCV_H/Fam206"/>
</dbReference>
<reference evidence="6 7" key="1">
    <citation type="submission" date="2013-04" db="EMBL/GenBank/DDBJ databases">
        <title>Oceanococcus atlanticus 22II-S10r2 Genome Sequencing.</title>
        <authorList>
            <person name="Lai Q."/>
            <person name="Li G."/>
            <person name="Shao Z."/>
        </authorList>
    </citation>
    <scope>NUCLEOTIDE SEQUENCE [LARGE SCALE GENOMIC DNA]</scope>
    <source>
        <strain evidence="6 7">22II-S10r2</strain>
    </source>
</reference>
<feature type="domain" description="Lipoyl-binding" evidence="5">
    <location>
        <begin position="24"/>
        <end position="106"/>
    </location>
</feature>
<dbReference type="InterPro" id="IPR003016">
    <property type="entry name" value="2-oxoA_DH_lipoyl-BS"/>
</dbReference>
<dbReference type="OrthoDB" id="9796712at2"/>
<dbReference type="Pfam" id="PF01597">
    <property type="entry name" value="GCV_H"/>
    <property type="match status" value="1"/>
</dbReference>
<proteinExistence type="inferred from homology"/>
<evidence type="ECO:0000256" key="4">
    <source>
        <dbReference type="PIRSR" id="PIRSR617453-50"/>
    </source>
</evidence>
<dbReference type="NCBIfam" id="NF002270">
    <property type="entry name" value="PRK01202.1"/>
    <property type="match status" value="1"/>
</dbReference>
<dbReference type="RefSeq" id="WP_083561698.1">
    <property type="nucleotide sequence ID" value="NZ_AQQV01000002.1"/>
</dbReference>
<dbReference type="GO" id="GO:0019464">
    <property type="term" value="P:glycine decarboxylation via glycine cleavage system"/>
    <property type="evidence" value="ECO:0007669"/>
    <property type="project" value="UniProtKB-UniRule"/>
</dbReference>
<dbReference type="InterPro" id="IPR000089">
    <property type="entry name" value="Biotin_lipoyl"/>
</dbReference>